<evidence type="ECO:0000256" key="4">
    <source>
        <dbReference type="ARBA" id="ARBA00023163"/>
    </source>
</evidence>
<feature type="region of interest" description="Disordered" evidence="5">
    <location>
        <begin position="351"/>
        <end position="383"/>
    </location>
</feature>
<dbReference type="InterPro" id="IPR000843">
    <property type="entry name" value="HTH_LacI"/>
</dbReference>
<dbReference type="GO" id="GO:0000976">
    <property type="term" value="F:transcription cis-regulatory region binding"/>
    <property type="evidence" value="ECO:0007669"/>
    <property type="project" value="TreeGrafter"/>
</dbReference>
<dbReference type="SUPFAM" id="SSF53822">
    <property type="entry name" value="Periplasmic binding protein-like I"/>
    <property type="match status" value="1"/>
</dbReference>
<evidence type="ECO:0000256" key="1">
    <source>
        <dbReference type="ARBA" id="ARBA00022491"/>
    </source>
</evidence>
<gene>
    <name evidence="7" type="ORF">B0I32_12865</name>
</gene>
<dbReference type="GO" id="GO:0003700">
    <property type="term" value="F:DNA-binding transcription factor activity"/>
    <property type="evidence" value="ECO:0007669"/>
    <property type="project" value="TreeGrafter"/>
</dbReference>
<dbReference type="PANTHER" id="PTHR30146:SF148">
    <property type="entry name" value="HTH-TYPE TRANSCRIPTIONAL REPRESSOR PURR-RELATED"/>
    <property type="match status" value="1"/>
</dbReference>
<name>A0A2T0M760_9ACTN</name>
<keyword evidence="1" id="KW-0678">Repressor</keyword>
<evidence type="ECO:0000313" key="7">
    <source>
        <dbReference type="EMBL" id="PRX53309.1"/>
    </source>
</evidence>
<feature type="domain" description="HTH lacI-type" evidence="6">
    <location>
        <begin position="6"/>
        <end position="60"/>
    </location>
</feature>
<feature type="compositionally biased region" description="Polar residues" evidence="5">
    <location>
        <begin position="362"/>
        <end position="372"/>
    </location>
</feature>
<keyword evidence="3" id="KW-0238">DNA-binding</keyword>
<dbReference type="PROSITE" id="PS50932">
    <property type="entry name" value="HTH_LACI_2"/>
    <property type="match status" value="1"/>
</dbReference>
<dbReference type="SUPFAM" id="SSF47413">
    <property type="entry name" value="lambda repressor-like DNA-binding domains"/>
    <property type="match status" value="1"/>
</dbReference>
<sequence>MAEAKATIYTVARAVGVSAQTVSRVLNGTGQVSEKTRAAVLAAIEAQGYRPNAVGRSLRASRTPMVGVLVADIGNPFYARLHRAIERRLSGSGYSLMLMNCDDDARIERRQLELLRSYRPTGLVIVPSVGSSLSAADLPAYGHVVSVSRVLDGLPVPAVVTDERESVRAAAEELIAHGHTELALISGPEQASTARAREEGFHQALARHPGRRGIVRHTDGTRAGAQAAAGELLGTRPGPAAMGPAATNPTATGPTAMVGFNALVTEGIVSAIMAAGLRCPEDVSVVGFTDAGWMTLHRPPISVIDQPVEEMGALAGRLLLDLAAGESVAPGPRVVPSTLIRRGSVAAPSTKIAAPAMKTAGPATQVTGSDTKTAAPDTNEERS</sequence>
<evidence type="ECO:0000259" key="6">
    <source>
        <dbReference type="PROSITE" id="PS50932"/>
    </source>
</evidence>
<proteinExistence type="predicted"/>
<evidence type="ECO:0000313" key="8">
    <source>
        <dbReference type="Proteomes" id="UP000238312"/>
    </source>
</evidence>
<dbReference type="SMART" id="SM00354">
    <property type="entry name" value="HTH_LACI"/>
    <property type="match status" value="1"/>
</dbReference>
<dbReference type="Proteomes" id="UP000238312">
    <property type="component" value="Unassembled WGS sequence"/>
</dbReference>
<dbReference type="Pfam" id="PF13377">
    <property type="entry name" value="Peripla_BP_3"/>
    <property type="match status" value="1"/>
</dbReference>
<keyword evidence="8" id="KW-1185">Reference proteome</keyword>
<dbReference type="PANTHER" id="PTHR30146">
    <property type="entry name" value="LACI-RELATED TRANSCRIPTIONAL REPRESSOR"/>
    <property type="match status" value="1"/>
</dbReference>
<dbReference type="EMBL" id="PVNG01000028">
    <property type="protein sequence ID" value="PRX53309.1"/>
    <property type="molecule type" value="Genomic_DNA"/>
</dbReference>
<evidence type="ECO:0000256" key="5">
    <source>
        <dbReference type="SAM" id="MobiDB-lite"/>
    </source>
</evidence>
<dbReference type="Gene3D" id="1.10.260.40">
    <property type="entry name" value="lambda repressor-like DNA-binding domains"/>
    <property type="match status" value="1"/>
</dbReference>
<dbReference type="Pfam" id="PF00356">
    <property type="entry name" value="LacI"/>
    <property type="match status" value="1"/>
</dbReference>
<reference evidence="7 8" key="1">
    <citation type="submission" date="2018-03" db="EMBL/GenBank/DDBJ databases">
        <title>Genomic Encyclopedia of Type Strains, Phase III (KMG-III): the genomes of soil and plant-associated and newly described type strains.</title>
        <authorList>
            <person name="Whitman W."/>
        </authorList>
    </citation>
    <scope>NUCLEOTIDE SEQUENCE [LARGE SCALE GENOMIC DNA]</scope>
    <source>
        <strain evidence="7 8">CGMCC 4.7104</strain>
    </source>
</reference>
<protein>
    <submittedName>
        <fullName evidence="7">LacI family transcriptional regulator</fullName>
    </submittedName>
</protein>
<keyword evidence="2" id="KW-0805">Transcription regulation</keyword>
<evidence type="ECO:0000256" key="3">
    <source>
        <dbReference type="ARBA" id="ARBA00023125"/>
    </source>
</evidence>
<dbReference type="RefSeq" id="WP_181308562.1">
    <property type="nucleotide sequence ID" value="NZ_PVNG01000028.1"/>
</dbReference>
<dbReference type="InterPro" id="IPR046335">
    <property type="entry name" value="LacI/GalR-like_sensor"/>
</dbReference>
<dbReference type="Gene3D" id="3.40.50.2300">
    <property type="match status" value="2"/>
</dbReference>
<accession>A0A2T0M760</accession>
<dbReference type="CDD" id="cd06267">
    <property type="entry name" value="PBP1_LacI_sugar_binding-like"/>
    <property type="match status" value="1"/>
</dbReference>
<evidence type="ECO:0000256" key="2">
    <source>
        <dbReference type="ARBA" id="ARBA00023015"/>
    </source>
</evidence>
<keyword evidence="4" id="KW-0804">Transcription</keyword>
<dbReference type="AlphaFoldDB" id="A0A2T0M760"/>
<dbReference type="InterPro" id="IPR010982">
    <property type="entry name" value="Lambda_DNA-bd_dom_sf"/>
</dbReference>
<comment type="caution">
    <text evidence="7">The sequence shown here is derived from an EMBL/GenBank/DDBJ whole genome shotgun (WGS) entry which is preliminary data.</text>
</comment>
<organism evidence="7 8">
    <name type="scientific">Nonomuraea fuscirosea</name>
    <dbReference type="NCBI Taxonomy" id="1291556"/>
    <lineage>
        <taxon>Bacteria</taxon>
        <taxon>Bacillati</taxon>
        <taxon>Actinomycetota</taxon>
        <taxon>Actinomycetes</taxon>
        <taxon>Streptosporangiales</taxon>
        <taxon>Streptosporangiaceae</taxon>
        <taxon>Nonomuraea</taxon>
    </lineage>
</organism>
<dbReference type="CDD" id="cd01392">
    <property type="entry name" value="HTH_LacI"/>
    <property type="match status" value="1"/>
</dbReference>
<dbReference type="InterPro" id="IPR028082">
    <property type="entry name" value="Peripla_BP_I"/>
</dbReference>